<reference evidence="2 3" key="1">
    <citation type="submission" date="2022-07" db="EMBL/GenBank/DDBJ databases">
        <title>Genome-wide signatures of adaptation to extreme environments.</title>
        <authorList>
            <person name="Cho C.H."/>
            <person name="Yoon H.S."/>
        </authorList>
    </citation>
    <scope>NUCLEOTIDE SEQUENCE [LARGE SCALE GENOMIC DNA]</scope>
    <source>
        <strain evidence="2 3">DBV 063 E5</strain>
    </source>
</reference>
<protein>
    <submittedName>
        <fullName evidence="2">Uncharacterized protein</fullName>
    </submittedName>
</protein>
<proteinExistence type="predicted"/>
<evidence type="ECO:0000256" key="1">
    <source>
        <dbReference type="SAM" id="Phobius"/>
    </source>
</evidence>
<comment type="caution">
    <text evidence="2">The sequence shown here is derived from an EMBL/GenBank/DDBJ whole genome shotgun (WGS) entry which is preliminary data.</text>
</comment>
<keyword evidence="1" id="KW-0812">Transmembrane</keyword>
<keyword evidence="1" id="KW-1133">Transmembrane helix</keyword>
<name>A0AAV9IX85_CYACA</name>
<keyword evidence="1" id="KW-0472">Membrane</keyword>
<feature type="transmembrane region" description="Helical" evidence="1">
    <location>
        <begin position="24"/>
        <end position="46"/>
    </location>
</feature>
<sequence length="94" mass="10793">MKPVIGEKIAHFLGWYFSKVPFPYGHILLMFMVLFVVNLPYLVGWLNGSAQELLREEADKAYAAREALGLLQQEQTFRAARMADALRQRRPLIA</sequence>
<keyword evidence="3" id="KW-1185">Reference proteome</keyword>
<dbReference type="EMBL" id="JANCYW010000009">
    <property type="protein sequence ID" value="KAK4536719.1"/>
    <property type="molecule type" value="Genomic_DNA"/>
</dbReference>
<evidence type="ECO:0000313" key="2">
    <source>
        <dbReference type="EMBL" id="KAK4536719.1"/>
    </source>
</evidence>
<accession>A0AAV9IX85</accession>
<evidence type="ECO:0000313" key="3">
    <source>
        <dbReference type="Proteomes" id="UP001301350"/>
    </source>
</evidence>
<dbReference type="AlphaFoldDB" id="A0AAV9IX85"/>
<gene>
    <name evidence="2" type="ORF">CDCA_CDCA09G2744</name>
</gene>
<dbReference type="Proteomes" id="UP001301350">
    <property type="component" value="Unassembled WGS sequence"/>
</dbReference>
<organism evidence="2 3">
    <name type="scientific">Cyanidium caldarium</name>
    <name type="common">Red alga</name>
    <dbReference type="NCBI Taxonomy" id="2771"/>
    <lineage>
        <taxon>Eukaryota</taxon>
        <taxon>Rhodophyta</taxon>
        <taxon>Bangiophyceae</taxon>
        <taxon>Cyanidiales</taxon>
        <taxon>Cyanidiaceae</taxon>
        <taxon>Cyanidium</taxon>
    </lineage>
</organism>